<name>A0A1M7ZMW8_9HYPH</name>
<dbReference type="STRING" id="1123029.SAMN02745172_02890"/>
<evidence type="ECO:0000313" key="7">
    <source>
        <dbReference type="Proteomes" id="UP000186406"/>
    </source>
</evidence>
<evidence type="ECO:0000256" key="1">
    <source>
        <dbReference type="ARBA" id="ARBA00007074"/>
    </source>
</evidence>
<sequence length="143" mass="15904">MKRERIVAEARRWIGTPYRHQASMIGAGADCLGLVRGVWRAVVGAEPEAAGAYTADWAEATGEDRLAEAGRRHFTPCAPDERQAGDVVLFRFRPGAPAKHAGILVEIDRFVHAYEGTGVVETDLSPWWRRRLAFVFRFPGIDD</sequence>
<feature type="domain" description="NlpC/P60" evidence="5">
    <location>
        <begin position="1"/>
        <end position="139"/>
    </location>
</feature>
<dbReference type="Gene3D" id="3.90.1720.10">
    <property type="entry name" value="endopeptidase domain like (from Nostoc punctiforme)"/>
    <property type="match status" value="1"/>
</dbReference>
<keyword evidence="4" id="KW-0788">Thiol protease</keyword>
<dbReference type="SUPFAM" id="SSF54001">
    <property type="entry name" value="Cysteine proteinases"/>
    <property type="match status" value="1"/>
</dbReference>
<evidence type="ECO:0000256" key="2">
    <source>
        <dbReference type="ARBA" id="ARBA00022670"/>
    </source>
</evidence>
<organism evidence="6 7">
    <name type="scientific">Pseudoxanthobacter soli DSM 19599</name>
    <dbReference type="NCBI Taxonomy" id="1123029"/>
    <lineage>
        <taxon>Bacteria</taxon>
        <taxon>Pseudomonadati</taxon>
        <taxon>Pseudomonadota</taxon>
        <taxon>Alphaproteobacteria</taxon>
        <taxon>Hyphomicrobiales</taxon>
        <taxon>Segnochrobactraceae</taxon>
        <taxon>Pseudoxanthobacter</taxon>
    </lineage>
</organism>
<evidence type="ECO:0000313" key="6">
    <source>
        <dbReference type="EMBL" id="SHO66235.1"/>
    </source>
</evidence>
<proteinExistence type="inferred from homology"/>
<dbReference type="GO" id="GO:0008234">
    <property type="term" value="F:cysteine-type peptidase activity"/>
    <property type="evidence" value="ECO:0007669"/>
    <property type="project" value="UniProtKB-KW"/>
</dbReference>
<dbReference type="GO" id="GO:0006508">
    <property type="term" value="P:proteolysis"/>
    <property type="evidence" value="ECO:0007669"/>
    <property type="project" value="UniProtKB-KW"/>
</dbReference>
<dbReference type="InterPro" id="IPR038765">
    <property type="entry name" value="Papain-like_cys_pep_sf"/>
</dbReference>
<dbReference type="EMBL" id="FRXO01000005">
    <property type="protein sequence ID" value="SHO66235.1"/>
    <property type="molecule type" value="Genomic_DNA"/>
</dbReference>
<dbReference type="NCBIfam" id="TIGR02219">
    <property type="entry name" value="phage_NlpC_fam"/>
    <property type="match status" value="1"/>
</dbReference>
<accession>A0A1M7ZMW8</accession>
<evidence type="ECO:0000256" key="3">
    <source>
        <dbReference type="ARBA" id="ARBA00022801"/>
    </source>
</evidence>
<dbReference type="Proteomes" id="UP000186406">
    <property type="component" value="Unassembled WGS sequence"/>
</dbReference>
<dbReference type="InterPro" id="IPR011929">
    <property type="entry name" value="Phage_pept_NlpC/P60"/>
</dbReference>
<dbReference type="OrthoDB" id="6058745at2"/>
<protein>
    <submittedName>
        <fullName evidence="6">Putative phage cell wall peptidase, NlpC/P60 family</fullName>
    </submittedName>
</protein>
<evidence type="ECO:0000259" key="5">
    <source>
        <dbReference type="PROSITE" id="PS51935"/>
    </source>
</evidence>
<evidence type="ECO:0000256" key="4">
    <source>
        <dbReference type="ARBA" id="ARBA00022807"/>
    </source>
</evidence>
<dbReference type="PROSITE" id="PS51935">
    <property type="entry name" value="NLPC_P60"/>
    <property type="match status" value="1"/>
</dbReference>
<keyword evidence="2" id="KW-0645">Protease</keyword>
<dbReference type="InterPro" id="IPR000064">
    <property type="entry name" value="NLP_P60_dom"/>
</dbReference>
<comment type="similarity">
    <text evidence="1">Belongs to the peptidase C40 family.</text>
</comment>
<keyword evidence="7" id="KW-1185">Reference proteome</keyword>
<dbReference type="RefSeq" id="WP_073629827.1">
    <property type="nucleotide sequence ID" value="NZ_FRXO01000005.1"/>
</dbReference>
<reference evidence="6 7" key="1">
    <citation type="submission" date="2016-12" db="EMBL/GenBank/DDBJ databases">
        <authorList>
            <person name="Song W.-J."/>
            <person name="Kurnit D.M."/>
        </authorList>
    </citation>
    <scope>NUCLEOTIDE SEQUENCE [LARGE SCALE GENOMIC DNA]</scope>
    <source>
        <strain evidence="6 7">DSM 19599</strain>
    </source>
</reference>
<dbReference type="Pfam" id="PF00877">
    <property type="entry name" value="NLPC_P60"/>
    <property type="match status" value="1"/>
</dbReference>
<gene>
    <name evidence="6" type="ORF">SAMN02745172_02890</name>
</gene>
<dbReference type="AlphaFoldDB" id="A0A1M7ZMW8"/>
<keyword evidence="3" id="KW-0378">Hydrolase</keyword>